<organism evidence="1 2">
    <name type="scientific">Mya arenaria</name>
    <name type="common">Soft-shell clam</name>
    <dbReference type="NCBI Taxonomy" id="6604"/>
    <lineage>
        <taxon>Eukaryota</taxon>
        <taxon>Metazoa</taxon>
        <taxon>Spiralia</taxon>
        <taxon>Lophotrochozoa</taxon>
        <taxon>Mollusca</taxon>
        <taxon>Bivalvia</taxon>
        <taxon>Autobranchia</taxon>
        <taxon>Heteroconchia</taxon>
        <taxon>Euheterodonta</taxon>
        <taxon>Imparidentia</taxon>
        <taxon>Neoheterodontei</taxon>
        <taxon>Myida</taxon>
        <taxon>Myoidea</taxon>
        <taxon>Myidae</taxon>
        <taxon>Mya</taxon>
    </lineage>
</organism>
<dbReference type="PANTHER" id="PTHR46670">
    <property type="entry name" value="ENDO/EXONUCLEASE/PHOSPHATASE DOMAIN-CONTAINING PROTEIN"/>
    <property type="match status" value="1"/>
</dbReference>
<dbReference type="PANTHER" id="PTHR46670:SF3">
    <property type="entry name" value="ENDONUCLEASE_EXONUCLEASE_PHOSPHATASE DOMAIN-CONTAINING PROTEIN"/>
    <property type="match status" value="1"/>
</dbReference>
<feature type="non-terminal residue" evidence="1">
    <location>
        <position position="1"/>
    </location>
</feature>
<reference evidence="1" key="1">
    <citation type="submission" date="2022-11" db="EMBL/GenBank/DDBJ databases">
        <title>Centuries of genome instability and evolution in soft-shell clam transmissible cancer (bioRxiv).</title>
        <authorList>
            <person name="Hart S.F.M."/>
            <person name="Yonemitsu M.A."/>
            <person name="Giersch R.M."/>
            <person name="Beal B.F."/>
            <person name="Arriagada G."/>
            <person name="Davis B.W."/>
            <person name="Ostrander E.A."/>
            <person name="Goff S.P."/>
            <person name="Metzger M.J."/>
        </authorList>
    </citation>
    <scope>NUCLEOTIDE SEQUENCE</scope>
    <source>
        <strain evidence="1">MELC-2E11</strain>
        <tissue evidence="1">Siphon/mantle</tissue>
    </source>
</reference>
<gene>
    <name evidence="1" type="ORF">MAR_021525</name>
</gene>
<evidence type="ECO:0000313" key="1">
    <source>
        <dbReference type="EMBL" id="WAR06156.1"/>
    </source>
</evidence>
<dbReference type="Proteomes" id="UP001164746">
    <property type="component" value="Chromosome 5"/>
</dbReference>
<protein>
    <submittedName>
        <fullName evidence="1">Uncharacterized protein</fullName>
    </submittedName>
</protein>
<sequence length="251" mass="28898">RANHIIETTKWLGTAVDNSVISEILPDGYNFCHVSRSERRGGGVGLVYQLTINVKSVQSFTQATHFEHMECDISTNSSHFILSSLYRPPSIEGTNEELVERYNTGLQELLDKHAPLQTKVITIRPNTPWYNDSLRAAKRNRRKAERKMRKSNLTFHTEIYKEACIIYNKLMLQTKKDYYSSKIEENSNNRCHLFKLTNTLMGCKRDTVLPSTDNDKSLANKFCDFFIGKIISIRNKLSENQTDNDVLRADV</sequence>
<name>A0ABY7EB94_MYAAR</name>
<evidence type="ECO:0000313" key="2">
    <source>
        <dbReference type="Proteomes" id="UP001164746"/>
    </source>
</evidence>
<accession>A0ABY7EB94</accession>
<dbReference type="InterPro" id="IPR036691">
    <property type="entry name" value="Endo/exonu/phosph_ase_sf"/>
</dbReference>
<proteinExistence type="predicted"/>
<dbReference type="EMBL" id="CP111016">
    <property type="protein sequence ID" value="WAR06156.1"/>
    <property type="molecule type" value="Genomic_DNA"/>
</dbReference>
<dbReference type="Gene3D" id="3.60.10.10">
    <property type="entry name" value="Endonuclease/exonuclease/phosphatase"/>
    <property type="match status" value="1"/>
</dbReference>
<feature type="non-terminal residue" evidence="1">
    <location>
        <position position="251"/>
    </location>
</feature>
<keyword evidence="2" id="KW-1185">Reference proteome</keyword>